<sequence>ALTIKEFKTFIGIILHMGTVRLNRIKDYWKTHYLFDFKAFRNVMSRDRFLLILRCLHFNDNCKENTSKLDKVQLLIDAFNNTMSRIYYPGKDLSLLSKKHKYGIKVYALTELDGLVTNFTIYSGKGGPLSGNGHAGKVVK</sequence>
<evidence type="ECO:0000259" key="1">
    <source>
        <dbReference type="Pfam" id="PF13843"/>
    </source>
</evidence>
<accession>A0A1B6EBJ8</accession>
<dbReference type="InterPro" id="IPR029526">
    <property type="entry name" value="PGBD"/>
</dbReference>
<proteinExistence type="predicted"/>
<dbReference type="PANTHER" id="PTHR46599:SF3">
    <property type="entry name" value="PIGGYBAC TRANSPOSABLE ELEMENT-DERIVED PROTEIN 4"/>
    <property type="match status" value="1"/>
</dbReference>
<dbReference type="PANTHER" id="PTHR46599">
    <property type="entry name" value="PIGGYBAC TRANSPOSABLE ELEMENT-DERIVED PROTEIN 4"/>
    <property type="match status" value="1"/>
</dbReference>
<reference evidence="2" key="1">
    <citation type="submission" date="2015-12" db="EMBL/GenBank/DDBJ databases">
        <title>De novo transcriptome assembly of four potential Pierce s Disease insect vectors from Arizona vineyards.</title>
        <authorList>
            <person name="Tassone E.E."/>
        </authorList>
    </citation>
    <scope>NUCLEOTIDE SEQUENCE</scope>
</reference>
<gene>
    <name evidence="2" type="ORF">g.45492</name>
</gene>
<name>A0A1B6EBJ8_9HEMI</name>
<feature type="non-terminal residue" evidence="2">
    <location>
        <position position="1"/>
    </location>
</feature>
<evidence type="ECO:0000313" key="2">
    <source>
        <dbReference type="EMBL" id="JAS35301.1"/>
    </source>
</evidence>
<protein>
    <recommendedName>
        <fullName evidence="1">PiggyBac transposable element-derived protein domain-containing protein</fullName>
    </recommendedName>
</protein>
<dbReference type="Pfam" id="PF13843">
    <property type="entry name" value="DDE_Tnp_1_7"/>
    <property type="match status" value="1"/>
</dbReference>
<dbReference type="EMBL" id="GEDC01001997">
    <property type="protein sequence ID" value="JAS35301.1"/>
    <property type="molecule type" value="Transcribed_RNA"/>
</dbReference>
<feature type="non-terminal residue" evidence="2">
    <location>
        <position position="140"/>
    </location>
</feature>
<dbReference type="AlphaFoldDB" id="A0A1B6EBJ8"/>
<organism evidence="2">
    <name type="scientific">Clastoptera arizonana</name>
    <name type="common">Arizona spittle bug</name>
    <dbReference type="NCBI Taxonomy" id="38151"/>
    <lineage>
        <taxon>Eukaryota</taxon>
        <taxon>Metazoa</taxon>
        <taxon>Ecdysozoa</taxon>
        <taxon>Arthropoda</taxon>
        <taxon>Hexapoda</taxon>
        <taxon>Insecta</taxon>
        <taxon>Pterygota</taxon>
        <taxon>Neoptera</taxon>
        <taxon>Paraneoptera</taxon>
        <taxon>Hemiptera</taxon>
        <taxon>Auchenorrhyncha</taxon>
        <taxon>Cercopoidea</taxon>
        <taxon>Clastopteridae</taxon>
        <taxon>Clastoptera</taxon>
    </lineage>
</organism>
<feature type="domain" description="PiggyBac transposable element-derived protein" evidence="1">
    <location>
        <begin position="2"/>
        <end position="127"/>
    </location>
</feature>